<dbReference type="AlphaFoldDB" id="A0A1Q9EIV0"/>
<protein>
    <submittedName>
        <fullName evidence="2">Uncharacterized protein</fullName>
    </submittedName>
</protein>
<proteinExistence type="predicted"/>
<dbReference type="EMBL" id="LSRX01000141">
    <property type="protein sequence ID" value="OLQ07335.1"/>
    <property type="molecule type" value="Genomic_DNA"/>
</dbReference>
<keyword evidence="1" id="KW-0472">Membrane</keyword>
<comment type="caution">
    <text evidence="2">The sequence shown here is derived from an EMBL/GenBank/DDBJ whole genome shotgun (WGS) entry which is preliminary data.</text>
</comment>
<organism evidence="2 3">
    <name type="scientific">Symbiodinium microadriaticum</name>
    <name type="common">Dinoflagellate</name>
    <name type="synonym">Zooxanthella microadriatica</name>
    <dbReference type="NCBI Taxonomy" id="2951"/>
    <lineage>
        <taxon>Eukaryota</taxon>
        <taxon>Sar</taxon>
        <taxon>Alveolata</taxon>
        <taxon>Dinophyceae</taxon>
        <taxon>Suessiales</taxon>
        <taxon>Symbiodiniaceae</taxon>
        <taxon>Symbiodinium</taxon>
    </lineage>
</organism>
<keyword evidence="3" id="KW-1185">Reference proteome</keyword>
<keyword evidence="1" id="KW-0812">Transmembrane</keyword>
<evidence type="ECO:0000256" key="1">
    <source>
        <dbReference type="SAM" id="Phobius"/>
    </source>
</evidence>
<dbReference type="Proteomes" id="UP000186817">
    <property type="component" value="Unassembled WGS sequence"/>
</dbReference>
<accession>A0A1Q9EIV0</accession>
<sequence length="78" mass="8316">MIHCFLSTCTLATSNGTDKDGEGGTTPAAGMDGWILGMVVYNAGELTLGFAFSVDIGLVFFSKFFIRWGGTPSRVLFL</sequence>
<gene>
    <name evidence="2" type="ORF">AK812_SmicGene9270</name>
</gene>
<evidence type="ECO:0000313" key="2">
    <source>
        <dbReference type="EMBL" id="OLQ07335.1"/>
    </source>
</evidence>
<feature type="transmembrane region" description="Helical" evidence="1">
    <location>
        <begin position="40"/>
        <end position="61"/>
    </location>
</feature>
<keyword evidence="1" id="KW-1133">Transmembrane helix</keyword>
<name>A0A1Q9EIV0_SYMMI</name>
<evidence type="ECO:0000313" key="3">
    <source>
        <dbReference type="Proteomes" id="UP000186817"/>
    </source>
</evidence>
<reference evidence="2 3" key="1">
    <citation type="submission" date="2016-02" db="EMBL/GenBank/DDBJ databases">
        <title>Genome analysis of coral dinoflagellate symbionts highlights evolutionary adaptations to a symbiotic lifestyle.</title>
        <authorList>
            <person name="Aranda M."/>
            <person name="Li Y."/>
            <person name="Liew Y.J."/>
            <person name="Baumgarten S."/>
            <person name="Simakov O."/>
            <person name="Wilson M."/>
            <person name="Piel J."/>
            <person name="Ashoor H."/>
            <person name="Bougouffa S."/>
            <person name="Bajic V.B."/>
            <person name="Ryu T."/>
            <person name="Ravasi T."/>
            <person name="Bayer T."/>
            <person name="Micklem G."/>
            <person name="Kim H."/>
            <person name="Bhak J."/>
            <person name="Lajeunesse T.C."/>
            <person name="Voolstra C.R."/>
        </authorList>
    </citation>
    <scope>NUCLEOTIDE SEQUENCE [LARGE SCALE GENOMIC DNA]</scope>
    <source>
        <strain evidence="2 3">CCMP2467</strain>
    </source>
</reference>